<reference evidence="2" key="1">
    <citation type="submission" date="2023-03" db="EMBL/GenBank/DDBJ databases">
        <title>Massive genome expansion in bonnet fungi (Mycena s.s.) driven by repeated elements and novel gene families across ecological guilds.</title>
        <authorList>
            <consortium name="Lawrence Berkeley National Laboratory"/>
            <person name="Harder C.B."/>
            <person name="Miyauchi S."/>
            <person name="Viragh M."/>
            <person name="Kuo A."/>
            <person name="Thoen E."/>
            <person name="Andreopoulos B."/>
            <person name="Lu D."/>
            <person name="Skrede I."/>
            <person name="Drula E."/>
            <person name="Henrissat B."/>
            <person name="Morin E."/>
            <person name="Kohler A."/>
            <person name="Barry K."/>
            <person name="LaButti K."/>
            <person name="Morin E."/>
            <person name="Salamov A."/>
            <person name="Lipzen A."/>
            <person name="Mereny Z."/>
            <person name="Hegedus B."/>
            <person name="Baldrian P."/>
            <person name="Stursova M."/>
            <person name="Weitz H."/>
            <person name="Taylor A."/>
            <person name="Grigoriev I.V."/>
            <person name="Nagy L.G."/>
            <person name="Martin F."/>
            <person name="Kauserud H."/>
        </authorList>
    </citation>
    <scope>NUCLEOTIDE SEQUENCE</scope>
    <source>
        <strain evidence="2">CBHHK182m</strain>
    </source>
</reference>
<name>A0AAD7I0S6_9AGAR</name>
<evidence type="ECO:0008006" key="4">
    <source>
        <dbReference type="Google" id="ProtNLM"/>
    </source>
</evidence>
<proteinExistence type="predicted"/>
<dbReference type="EMBL" id="JARKIB010000151">
    <property type="protein sequence ID" value="KAJ7731600.1"/>
    <property type="molecule type" value="Genomic_DNA"/>
</dbReference>
<gene>
    <name evidence="2" type="ORF">B0H16DRAFT_1583092</name>
</gene>
<accession>A0AAD7I0S6</accession>
<keyword evidence="1" id="KW-0732">Signal</keyword>
<keyword evidence="3" id="KW-1185">Reference proteome</keyword>
<sequence>MWLLLLLRILLLFRVHSRYHHRREQWFSPRPLPPHRLKDSQEISSMAGRRRVGIRNALERRGDSQDFLCAREI</sequence>
<evidence type="ECO:0000256" key="1">
    <source>
        <dbReference type="SAM" id="SignalP"/>
    </source>
</evidence>
<evidence type="ECO:0000313" key="2">
    <source>
        <dbReference type="EMBL" id="KAJ7731600.1"/>
    </source>
</evidence>
<dbReference type="AlphaFoldDB" id="A0AAD7I0S6"/>
<feature type="signal peptide" evidence="1">
    <location>
        <begin position="1"/>
        <end position="17"/>
    </location>
</feature>
<evidence type="ECO:0000313" key="3">
    <source>
        <dbReference type="Proteomes" id="UP001215598"/>
    </source>
</evidence>
<protein>
    <recommendedName>
        <fullName evidence="4">Secreted protein</fullName>
    </recommendedName>
</protein>
<dbReference type="Proteomes" id="UP001215598">
    <property type="component" value="Unassembled WGS sequence"/>
</dbReference>
<comment type="caution">
    <text evidence="2">The sequence shown here is derived from an EMBL/GenBank/DDBJ whole genome shotgun (WGS) entry which is preliminary data.</text>
</comment>
<feature type="chain" id="PRO_5042026703" description="Secreted protein" evidence="1">
    <location>
        <begin position="18"/>
        <end position="73"/>
    </location>
</feature>
<organism evidence="2 3">
    <name type="scientific">Mycena metata</name>
    <dbReference type="NCBI Taxonomy" id="1033252"/>
    <lineage>
        <taxon>Eukaryota</taxon>
        <taxon>Fungi</taxon>
        <taxon>Dikarya</taxon>
        <taxon>Basidiomycota</taxon>
        <taxon>Agaricomycotina</taxon>
        <taxon>Agaricomycetes</taxon>
        <taxon>Agaricomycetidae</taxon>
        <taxon>Agaricales</taxon>
        <taxon>Marasmiineae</taxon>
        <taxon>Mycenaceae</taxon>
        <taxon>Mycena</taxon>
    </lineage>
</organism>